<gene>
    <name evidence="1" type="ORF">S23_37990</name>
</gene>
<evidence type="ECO:0000313" key="2">
    <source>
        <dbReference type="Proteomes" id="UP000007886"/>
    </source>
</evidence>
<sequence length="58" mass="6874">MPDDRGRRDQTRIDLGQDHQVRYWCEKIGCTRDELVHAVAQKGVMSEDVANYLRRTKR</sequence>
<dbReference type="KEGG" id="brs:S23_37990"/>
<dbReference type="InterPro" id="IPR022037">
    <property type="entry name" value="DUF3606"/>
</dbReference>
<dbReference type="AlphaFoldDB" id="A0AAI8MEY7"/>
<reference evidence="1 2" key="1">
    <citation type="journal article" date="2012" name="Microbes Environ.">
        <title>Complete genome sequence of Bradyrhizobium sp. S23321: insights into symbiosis evolution in soil oligotrophs.</title>
        <authorList>
            <person name="Okubo T."/>
            <person name="Tsukui T."/>
            <person name="Maita H."/>
            <person name="Okamoto S."/>
            <person name="Oshima K."/>
            <person name="Fujisawa T."/>
            <person name="Saito A."/>
            <person name="Futamata H."/>
            <person name="Hattori R."/>
            <person name="Shimomura Y."/>
            <person name="Haruta S."/>
            <person name="Morimoto S."/>
            <person name="Wang Y."/>
            <person name="Sakai Y."/>
            <person name="Hattori M."/>
            <person name="Aizawa S."/>
            <person name="Nagashima K.V.P."/>
            <person name="Masuda S."/>
            <person name="Hattori T."/>
            <person name="Yamashita A."/>
            <person name="Bao Z."/>
            <person name="Hayatsu M."/>
            <person name="Kajiya-Kanegae H."/>
            <person name="Yoshinaga I."/>
            <person name="Sakamoto K."/>
            <person name="Toyota K."/>
            <person name="Nakao M."/>
            <person name="Kohara M."/>
            <person name="Anda M."/>
            <person name="Niwa R."/>
            <person name="Jung-Hwan P."/>
            <person name="Sameshima-Saito R."/>
            <person name="Tokuda S."/>
            <person name="Yamamoto S."/>
            <person name="Yamamoto S."/>
            <person name="Yokoyama T."/>
            <person name="Akutsu T."/>
            <person name="Nakamura Y."/>
            <person name="Nakahira-Yanaka Y."/>
            <person name="Takada Hoshino Y."/>
            <person name="Hirakawa H."/>
            <person name="Mitsui H."/>
            <person name="Terasawa K."/>
            <person name="Itakura M."/>
            <person name="Sato S."/>
            <person name="Ikeda-Ohtsubo W."/>
            <person name="Sakakura N."/>
            <person name="Kaminuma E."/>
            <person name="Minamisawa K."/>
        </authorList>
    </citation>
    <scope>NUCLEOTIDE SEQUENCE [LARGE SCALE GENOMIC DNA]</scope>
    <source>
        <strain evidence="1 2">S23321</strain>
    </source>
</reference>
<evidence type="ECO:0008006" key="3">
    <source>
        <dbReference type="Google" id="ProtNLM"/>
    </source>
</evidence>
<proteinExistence type="predicted"/>
<evidence type="ECO:0000313" key="1">
    <source>
        <dbReference type="EMBL" id="BAL76995.1"/>
    </source>
</evidence>
<accession>A0AAI8MEY7</accession>
<protein>
    <recommendedName>
        <fullName evidence="3">DUF3606 domain-containing protein</fullName>
    </recommendedName>
</protein>
<dbReference type="Proteomes" id="UP000007886">
    <property type="component" value="Chromosome"/>
</dbReference>
<name>A0AAI8MEY7_9BRAD</name>
<dbReference type="Pfam" id="PF12244">
    <property type="entry name" value="DUF3606"/>
    <property type="match status" value="1"/>
</dbReference>
<organism evidence="1 2">
    <name type="scientific">Bradyrhizobium cosmicum</name>
    <dbReference type="NCBI Taxonomy" id="1404864"/>
    <lineage>
        <taxon>Bacteria</taxon>
        <taxon>Pseudomonadati</taxon>
        <taxon>Pseudomonadota</taxon>
        <taxon>Alphaproteobacteria</taxon>
        <taxon>Hyphomicrobiales</taxon>
        <taxon>Nitrobacteraceae</taxon>
        <taxon>Bradyrhizobium</taxon>
    </lineage>
</organism>
<dbReference type="EMBL" id="AP012279">
    <property type="protein sequence ID" value="BAL76995.1"/>
    <property type="molecule type" value="Genomic_DNA"/>
</dbReference>
<dbReference type="RefSeq" id="WP_015686282.1">
    <property type="nucleotide sequence ID" value="NC_017082.1"/>
</dbReference>
<keyword evidence="2" id="KW-1185">Reference proteome</keyword>